<dbReference type="InterPro" id="IPR012929">
    <property type="entry name" value="Nucleoprot-TPR/MLP1-2_dom"/>
</dbReference>
<comment type="similarity">
    <text evidence="2">Belongs to the TPR family.</text>
</comment>
<protein>
    <recommendedName>
        <fullName evidence="3">Nucleoprotein TPR</fullName>
    </recommendedName>
</protein>
<feature type="domain" description="NUA/TPR/MLP1-2-like" evidence="10">
    <location>
        <begin position="471"/>
        <end position="567"/>
    </location>
</feature>
<feature type="coiled-coil region" evidence="6">
    <location>
        <begin position="31"/>
        <end position="262"/>
    </location>
</feature>
<evidence type="ECO:0000256" key="3">
    <source>
        <dbReference type="ARBA" id="ARBA00019789"/>
    </source>
</evidence>
<feature type="region of interest" description="Disordered" evidence="7">
    <location>
        <begin position="1948"/>
        <end position="2117"/>
    </location>
</feature>
<dbReference type="PANTHER" id="PTHR18898">
    <property type="entry name" value="NUCLEOPROTEIN TPR-RELATED"/>
    <property type="match status" value="1"/>
</dbReference>
<keyword evidence="4 6" id="KW-0175">Coiled coil</keyword>
<feature type="region of interest" description="Disordered" evidence="7">
    <location>
        <begin position="1575"/>
        <end position="1599"/>
    </location>
</feature>
<dbReference type="InterPro" id="IPR057577">
    <property type="entry name" value="Nucleoprot-TPR/MLP1_dom"/>
</dbReference>
<proteinExistence type="inferred from homology"/>
<reference evidence="11" key="1">
    <citation type="submission" date="2022-11" db="EMBL/GenBank/DDBJ databases">
        <title>Centuries of genome instability and evolution in soft-shell clam transmissible cancer (bioRxiv).</title>
        <authorList>
            <person name="Hart S.F.M."/>
            <person name="Yonemitsu M.A."/>
            <person name="Giersch R.M."/>
            <person name="Beal B.F."/>
            <person name="Arriagada G."/>
            <person name="Davis B.W."/>
            <person name="Ostrander E.A."/>
            <person name="Goff S.P."/>
            <person name="Metzger M.J."/>
        </authorList>
    </citation>
    <scope>NUCLEOTIDE SEQUENCE</scope>
    <source>
        <strain evidence="11">MELC-2E11</strain>
        <tissue evidence="11">Siphon/mantle</tissue>
    </source>
</reference>
<dbReference type="EMBL" id="CP111024">
    <property type="protein sequence ID" value="WAR23770.1"/>
    <property type="molecule type" value="Genomic_DNA"/>
</dbReference>
<evidence type="ECO:0000256" key="2">
    <source>
        <dbReference type="ARBA" id="ARBA00005274"/>
    </source>
</evidence>
<organism evidence="11 12">
    <name type="scientific">Mya arenaria</name>
    <name type="common">Soft-shell clam</name>
    <dbReference type="NCBI Taxonomy" id="6604"/>
    <lineage>
        <taxon>Eukaryota</taxon>
        <taxon>Metazoa</taxon>
        <taxon>Spiralia</taxon>
        <taxon>Lophotrochozoa</taxon>
        <taxon>Mollusca</taxon>
        <taxon>Bivalvia</taxon>
        <taxon>Autobranchia</taxon>
        <taxon>Heteroconchia</taxon>
        <taxon>Euheterodonta</taxon>
        <taxon>Imparidentia</taxon>
        <taxon>Neoheterodontei</taxon>
        <taxon>Myida</taxon>
        <taxon>Myoidea</taxon>
        <taxon>Myidae</taxon>
        <taxon>Mya</taxon>
    </lineage>
</organism>
<evidence type="ECO:0000256" key="4">
    <source>
        <dbReference type="ARBA" id="ARBA00023054"/>
    </source>
</evidence>
<feature type="region of interest" description="Disordered" evidence="7">
    <location>
        <begin position="1858"/>
        <end position="1917"/>
    </location>
</feature>
<evidence type="ECO:0000259" key="10">
    <source>
        <dbReference type="Pfam" id="PF25785"/>
    </source>
</evidence>
<feature type="compositionally biased region" description="Polar residues" evidence="7">
    <location>
        <begin position="2099"/>
        <end position="2115"/>
    </location>
</feature>
<feature type="region of interest" description="Disordered" evidence="7">
    <location>
        <begin position="1169"/>
        <end position="1192"/>
    </location>
</feature>
<evidence type="ECO:0000256" key="7">
    <source>
        <dbReference type="SAM" id="MobiDB-lite"/>
    </source>
</evidence>
<feature type="coiled-coil region" evidence="6">
    <location>
        <begin position="819"/>
        <end position="853"/>
    </location>
</feature>
<feature type="domain" description="Nucleoprotein TPR/MPL1" evidence="9">
    <location>
        <begin position="175"/>
        <end position="251"/>
    </location>
</feature>
<gene>
    <name evidence="11" type="ORF">MAR_037439</name>
</gene>
<feature type="compositionally biased region" description="Polar residues" evidence="7">
    <location>
        <begin position="1575"/>
        <end position="1586"/>
    </location>
</feature>
<feature type="domain" description="Nucleoprotein TPR/MLP1-2" evidence="8">
    <location>
        <begin position="1031"/>
        <end position="1158"/>
    </location>
</feature>
<dbReference type="Pfam" id="PF07926">
    <property type="entry name" value="TPR_MLP1_2"/>
    <property type="match status" value="1"/>
</dbReference>
<feature type="compositionally biased region" description="Polar residues" evidence="7">
    <location>
        <begin position="1756"/>
        <end position="1768"/>
    </location>
</feature>
<evidence type="ECO:0000313" key="11">
    <source>
        <dbReference type="EMBL" id="WAR23770.1"/>
    </source>
</evidence>
<evidence type="ECO:0000256" key="1">
    <source>
        <dbReference type="ARBA" id="ARBA00004123"/>
    </source>
</evidence>
<feature type="coiled-coil region" evidence="6">
    <location>
        <begin position="1089"/>
        <end position="1162"/>
    </location>
</feature>
<feature type="compositionally biased region" description="Acidic residues" evidence="7">
    <location>
        <begin position="2068"/>
        <end position="2097"/>
    </location>
</feature>
<feature type="coiled-coil region" evidence="6">
    <location>
        <begin position="1213"/>
        <end position="1247"/>
    </location>
</feature>
<feature type="compositionally biased region" description="Acidic residues" evidence="7">
    <location>
        <begin position="1962"/>
        <end position="2060"/>
    </location>
</feature>
<feature type="compositionally biased region" description="Low complexity" evidence="7">
    <location>
        <begin position="1587"/>
        <end position="1599"/>
    </location>
</feature>
<feature type="compositionally biased region" description="Polar residues" evidence="7">
    <location>
        <begin position="2369"/>
        <end position="2387"/>
    </location>
</feature>
<comment type="subcellular location">
    <subcellularLocation>
        <location evidence="1">Nucleus</location>
    </subcellularLocation>
</comment>
<feature type="compositionally biased region" description="Polar residues" evidence="7">
    <location>
        <begin position="2233"/>
        <end position="2244"/>
    </location>
</feature>
<feature type="coiled-coil region" evidence="6">
    <location>
        <begin position="542"/>
        <end position="595"/>
    </location>
</feature>
<feature type="compositionally biased region" description="Polar residues" evidence="7">
    <location>
        <begin position="2255"/>
        <end position="2268"/>
    </location>
</feature>
<feature type="compositionally biased region" description="Low complexity" evidence="7">
    <location>
        <begin position="1787"/>
        <end position="1805"/>
    </location>
</feature>
<dbReference type="InterPro" id="IPR057974">
    <property type="entry name" value="NUA/TPR/MLP1-2-like_dom"/>
</dbReference>
<keyword evidence="12" id="KW-1185">Reference proteome</keyword>
<feature type="compositionally biased region" description="Basic and acidic residues" evidence="7">
    <location>
        <begin position="2342"/>
        <end position="2359"/>
    </location>
</feature>
<dbReference type="Gene3D" id="1.10.287.1490">
    <property type="match status" value="2"/>
</dbReference>
<evidence type="ECO:0000259" key="8">
    <source>
        <dbReference type="Pfam" id="PF07926"/>
    </source>
</evidence>
<evidence type="ECO:0000313" key="12">
    <source>
        <dbReference type="Proteomes" id="UP001164746"/>
    </source>
</evidence>
<evidence type="ECO:0000259" key="9">
    <source>
        <dbReference type="Pfam" id="PF25481"/>
    </source>
</evidence>
<dbReference type="Pfam" id="PF25481">
    <property type="entry name" value="Nucleoprot-TPR"/>
    <property type="match status" value="1"/>
</dbReference>
<feature type="region of interest" description="Disordered" evidence="7">
    <location>
        <begin position="1717"/>
        <end position="1805"/>
    </location>
</feature>
<dbReference type="Pfam" id="PF25785">
    <property type="entry name" value="TPR"/>
    <property type="match status" value="1"/>
</dbReference>
<dbReference type="PANTHER" id="PTHR18898:SF2">
    <property type="entry name" value="NUCLEOPROTEIN TPR"/>
    <property type="match status" value="1"/>
</dbReference>
<sequence>MAGAVELNAVLTSEELSTLSEEIKNKLNTGFAAVNNRLEELLSNYEKLKVNSEQQYVDVERQLTSTNARLETELATNKRLQDEHSELEQKYNEASAKLKEFQESQDGNLSTQLRLTRVNEQLECEKREMAVVLEKRSREIDTLNEELREMSTKMSEMNLAKCEALAKLDELKSGEVHREFQVQRLTQERDNLQQQVEWLNNDLTEKTRDLMTTRREKSTSLLDVQAQLEEKNEECSLLNTTLDTLKKQNADQAQKIDNFIQRIKDIQDSNSQGEEQYKQEISARIRLAELYKTSSEEAEAKSQELLGAVTELQVLLKDAAQAHTDMENEKNEEIEKVQAELREREKKIINLEQELVNANDLLSAMKAKGASSEKVEAMFPTAAVTSKVLKSGMSLTQIYNEYVQATDSLQLEKDENKRLNLYLDQILQEIEAKAPMLKKQREDYEIALRSIDQMTRQLDGAMLEHQTLRSEADNSHRKASHLLKENQKHEKTIRDLAQQVRYLVKEMEEVRGGRVVRDELSSNEISSSASLISDRLVTFGNIEELQEQNQKLLAVIRDLSGKHEEEENSAIDAKTRELKRQLEEAHEELGHMKDTRIHQTEMIESIVRQRDMYKTLLHQANSEEVAITSFQQSGAGRTPDKGSLKSPGLDRGAQKQAEESAKALKQLQEDFTTYKKDKHENEKIINAQLDSQRKEVADMRVQNARLSSQLEFAAERNKVSLANMEGYKKEIAVLRDKVQKYTASVAKHEQTINSQRQELMSVQEKLSSAQSRADSLQSERDIIKSSEKRLLEELECLRRERHSQTMLMANLQTIQNNLQRSEHETRHRLSKQIEALERERNMLQRKLEMEEKQGLTVRKHFQDQVKEVRGEIDQELRAHQRTKDQQVALNTEITELKQQLSVTTTKLAEAETRLADASDGSVGGDSARDNRAQLEKVQAEVASLTDQLHKARQHTDQYKTIADGLQTTISKQNKVSEELKTEIEEKLRIADQEREYLRGRVDDLDTERRHLEEENIRVSEESHELNAELRKKLEELQNELQEANERRETAIAIEMSAKQECDHQTGIAANAEDKYRHELMLHAADVEALSALKKEMEGFNSQLSEKEEKCHIAEQKLADLLVSSAHREKLLTEEKDKMAARLADLMQETKALHQQMTKLSNQVISIQDRAVASPRGKPGSSTTPEEDASKSTEQLLEVIRYIRKEKSIVDGKMDVIETECSRLRQRCEALERQLDSANKQLGEEREQAQAGMQTAAQHAELLHRVESYNLLHDSNKMLREERDRIQTQLTQTEAKLAKLEETIRPLQSDMRDMQAQRDALAVEKKSLTAEMDRWKNRTNQLIEQSHKTDPEEHKKLLQEKEEFRTKNTALTEELQRVRTDLTKTNLEHAKLQRQLGQLQGEYAKQSEEVQKLTASVEEKDSEMKDKMKTLNQLRQLGRKYKTQAEVTQKEMEELKAEREQRKAAAQNQQVSTERIAALEQQLQEAKLKCSGLESCLSQAQAKLTEGETSIAKAADDKTKLETHIKETVEKKQRMEEQVIGLKIEVGQMKAQISNLKEENSALKDQISKQTSEISQLKEQNSSLTEKQSAQPDTQQQDQVNEQISAELQGKTKEIQTLNETLTTVNKEKDELKTKGERCFAALKSARSKLESMKEINSQLTSERADIITKYGDGGEMKQRALEAEQKLSTLESQIAALTQEKENLQKENAELATKVAQLQSQVSGGPSAQGSRSTPSVAQDRTSSPAEPPKTANIRPISSSSPASTKPQTVPVPPQSGASKVTASIRPMTIPPVTTTCTPTATVMPTTVSQPDNIYLEEEVPGLVQQQLFSQQAAVGTARPTQQVHRLLPTPETTTVERVQEHLQGHSDRASYVEPHQSTSWEPAHPQVRDTPGGSSQHQNKRTRDESSPGEDLCVKRSKVTVAEVEVAPEVSEEAQPQQDGIQVVEVAPTPAVDQAAQQAIEEGEGDEDVENEGDMEETEEGEEEQANEEETQEEESEDDDAIIVVGSDDDDETQQEEEDDEDDDNDDEEQEEQQEEDQGMEEEEEYEERQEDEEDDGDVDIYAGVGQEEENGDDGGQREEEEDDDVVIIGDDDDDGALSSQEIGSQPASQSTSMAELVPPIAPPERQFSTGGTGNLLAPFMLGSAQTGFEDMDDCTVPSTPTLHVPRHGDGFAEAIHSPQVAQRFVFGSGSGEQQRLTLSGLAQLENQPGLGMGMDDTRMDLSQLDEGSGRSVPSTPLPTSAPVTIITEAEPVTGQSDMSVPGSSQPEAGNEEGAEQEGEQFEEELDEEHEFEGEQGDEDSQEDYPVMHSVQNIDDLNTDDEEASQETGERAEGGFPDMSSSKEDSSTSTDKPSDPRPRIQRIVWQDPSPTTTATGPLPSASQPIQSVPIGQFRRGGPPRGRVRVPTGSLRGAIQGGFQQRGGPRRPMRSRGGGPFQRRPNMY</sequence>
<feature type="coiled-coil region" evidence="6">
    <location>
        <begin position="427"/>
        <end position="499"/>
    </location>
</feature>
<feature type="region of interest" description="Disordered" evidence="7">
    <location>
        <begin position="629"/>
        <end position="658"/>
    </location>
</feature>
<feature type="compositionally biased region" description="Acidic residues" evidence="7">
    <location>
        <begin position="2271"/>
        <end position="2304"/>
    </location>
</feature>
<feature type="region of interest" description="Disordered" evidence="7">
    <location>
        <begin position="2204"/>
        <end position="2444"/>
    </location>
</feature>
<accession>A0ABY7FNF6</accession>
<feature type="compositionally biased region" description="Polar residues" evidence="7">
    <location>
        <begin position="1717"/>
        <end position="1745"/>
    </location>
</feature>
<keyword evidence="5" id="KW-0539">Nucleus</keyword>
<feature type="coiled-coil region" evidence="6">
    <location>
        <begin position="309"/>
        <end position="368"/>
    </location>
</feature>
<dbReference type="Proteomes" id="UP001164746">
    <property type="component" value="Chromosome 13"/>
</dbReference>
<name>A0ABY7FNF6_MYAAR</name>
<feature type="coiled-coil region" evidence="6">
    <location>
        <begin position="879"/>
        <end position="1053"/>
    </location>
</feature>
<evidence type="ECO:0000256" key="5">
    <source>
        <dbReference type="ARBA" id="ARBA00023242"/>
    </source>
</evidence>
<evidence type="ECO:0000256" key="6">
    <source>
        <dbReference type="SAM" id="Coils"/>
    </source>
</evidence>
<feature type="compositionally biased region" description="Basic and acidic residues" evidence="7">
    <location>
        <begin position="1858"/>
        <end position="1871"/>
    </location>
</feature>